<protein>
    <submittedName>
        <fullName evidence="4">Glycosyltransferase family 1 protein</fullName>
    </submittedName>
</protein>
<dbReference type="InterPro" id="IPR001296">
    <property type="entry name" value="Glyco_trans_1"/>
</dbReference>
<evidence type="ECO:0000313" key="4">
    <source>
        <dbReference type="EMBL" id="WNC11779.1"/>
    </source>
</evidence>
<feature type="domain" description="Glycosyltransferase subfamily 4-like N-terminal" evidence="3">
    <location>
        <begin position="236"/>
        <end position="315"/>
    </location>
</feature>
<dbReference type="Proteomes" id="UP001258207">
    <property type="component" value="Chromosome"/>
</dbReference>
<sequence length="726" mass="81406">MNTKPRIQIDSLTATEISGWFYDPTNKLGKKINVLANGKMIGSVDATIERTDVAKALNCDSKCGFTFKFHKPLKGNVKISMFSGSDKETLIGEALFEGAQTLSHSAEPDGDKNIYFDVSDLVYFVGHHDNLTGIQRVQSCIILSIIRDNLHPANSTKFLSYDNRKNEFIVLDSTYFVQLLEDLFLPQDQRTVYFDRIDARLGVLPNSSGMAANATKQNVVCLLGAAWVNQDYFARILDLKRTHGFRFVMTVHDLIPIYASETCDQGTTKVFKKFLNQAYRYTDAFLSVSENTARDIHKYANRIGITPPPVHVAKNGSHFNDFIPEENTESIDIGKLGVKGKYVLFVSTIEGRKNHQLMFEVWRNMIKAGVDVPTLVCVGRNGWRAEEFLNNLVSTNYLDNKIKLLADISDAELARLYQDCLFTVYPSLYEGWGLPVGESLAKGKICVTCMNSSLPEVAGKYGVYIDPNDATDATVKIQELVTDESSRLRREKDIAENYINISWSEVANNTIKAALGSFDNAALNVHANPKLGKEYCFGTIPELSGHQFGDSIVNEIENSRKLPISREFASDDRFVTGNELRRGKKWHAPEQWGCWAGFGAHQIAFQIDPAHRSPTGYILYLTLHLPHLLVGERISYSIEGRTVYAEISRSSESIIKLNIDMPSDLKAPKQEVIVLTGNISASQQKIDELMKIDTRLLGIGYKSFMLIANEDSLTRMSILENLMTFK</sequence>
<evidence type="ECO:0000259" key="2">
    <source>
        <dbReference type="Pfam" id="PF00534"/>
    </source>
</evidence>
<accession>A0AAJ6M2G8</accession>
<dbReference type="InterPro" id="IPR028098">
    <property type="entry name" value="Glyco_trans_4-like_N"/>
</dbReference>
<proteinExistence type="predicted"/>
<keyword evidence="1" id="KW-0808">Transferase</keyword>
<dbReference type="CDD" id="cd03809">
    <property type="entry name" value="GT4_MtfB-like"/>
    <property type="match status" value="1"/>
</dbReference>
<evidence type="ECO:0000313" key="5">
    <source>
        <dbReference type="Proteomes" id="UP001258207"/>
    </source>
</evidence>
<dbReference type="PANTHER" id="PTHR46401:SF2">
    <property type="entry name" value="GLYCOSYLTRANSFERASE WBBK-RELATED"/>
    <property type="match status" value="1"/>
</dbReference>
<dbReference type="EMBL" id="CP134081">
    <property type="protein sequence ID" value="WNC11779.1"/>
    <property type="molecule type" value="Genomic_DNA"/>
</dbReference>
<evidence type="ECO:0000256" key="1">
    <source>
        <dbReference type="ARBA" id="ARBA00022679"/>
    </source>
</evidence>
<dbReference type="AlphaFoldDB" id="A0AAJ6M2G8"/>
<reference evidence="4" key="1">
    <citation type="submission" date="2023-09" db="EMBL/GenBank/DDBJ databases">
        <title>First report of Pseudomonas coleopterorum DJ13 causing leaf spot on Rhododendron pulchrum Sweet in China.</title>
        <authorList>
            <person name="Zhang Y."/>
        </authorList>
    </citation>
    <scope>NUCLEOTIDE SEQUENCE</scope>
    <source>
        <strain evidence="4">DJ13</strain>
    </source>
</reference>
<dbReference type="GO" id="GO:0016757">
    <property type="term" value="F:glycosyltransferase activity"/>
    <property type="evidence" value="ECO:0007669"/>
    <property type="project" value="InterPro"/>
</dbReference>
<dbReference type="Gene3D" id="3.40.50.2000">
    <property type="entry name" value="Glycogen Phosphorylase B"/>
    <property type="match status" value="2"/>
</dbReference>
<dbReference type="RefSeq" id="WP_310793013.1">
    <property type="nucleotide sequence ID" value="NZ_CP134081.1"/>
</dbReference>
<name>A0AAJ6M2G8_9PSED</name>
<dbReference type="SUPFAM" id="SSF53756">
    <property type="entry name" value="UDP-Glycosyltransferase/glycogen phosphorylase"/>
    <property type="match status" value="1"/>
</dbReference>
<organism evidence="4 5">
    <name type="scientific">Pseudomonas coleopterorum</name>
    <dbReference type="NCBI Taxonomy" id="1605838"/>
    <lineage>
        <taxon>Bacteria</taxon>
        <taxon>Pseudomonadati</taxon>
        <taxon>Pseudomonadota</taxon>
        <taxon>Gammaproteobacteria</taxon>
        <taxon>Pseudomonadales</taxon>
        <taxon>Pseudomonadaceae</taxon>
        <taxon>Pseudomonas</taxon>
    </lineage>
</organism>
<gene>
    <name evidence="4" type="ORF">RI108_10350</name>
</gene>
<feature type="domain" description="Glycosyl transferase family 1" evidence="2">
    <location>
        <begin position="334"/>
        <end position="490"/>
    </location>
</feature>
<dbReference type="Pfam" id="PF00534">
    <property type="entry name" value="Glycos_transf_1"/>
    <property type="match status" value="1"/>
</dbReference>
<dbReference type="Pfam" id="PF13439">
    <property type="entry name" value="Glyco_transf_4"/>
    <property type="match status" value="1"/>
</dbReference>
<dbReference type="PANTHER" id="PTHR46401">
    <property type="entry name" value="GLYCOSYLTRANSFERASE WBBK-RELATED"/>
    <property type="match status" value="1"/>
</dbReference>
<evidence type="ECO:0000259" key="3">
    <source>
        <dbReference type="Pfam" id="PF13439"/>
    </source>
</evidence>